<dbReference type="SUPFAM" id="SSF53474">
    <property type="entry name" value="alpha/beta-Hydrolases"/>
    <property type="match status" value="1"/>
</dbReference>
<evidence type="ECO:0000313" key="1">
    <source>
        <dbReference type="EMBL" id="KAJ8986776.1"/>
    </source>
</evidence>
<dbReference type="Gene3D" id="3.40.50.1820">
    <property type="entry name" value="alpha/beta hydrolase"/>
    <property type="match status" value="1"/>
</dbReference>
<evidence type="ECO:0000313" key="2">
    <source>
        <dbReference type="Proteomes" id="UP001161757"/>
    </source>
</evidence>
<accession>A0AAN6ITF8</accession>
<dbReference type="InterPro" id="IPR029058">
    <property type="entry name" value="AB_hydrolase_fold"/>
</dbReference>
<dbReference type="AlphaFoldDB" id="A0AAN6ITF8"/>
<gene>
    <name evidence="1" type="ORF">HRR80_009081</name>
</gene>
<name>A0AAN6ITF8_EXODE</name>
<sequence>MYAQDPSLWKAHFGSIGRLKEWLLHDQRTAIGSWCEEKVVLVLAMRRNSAEPPIQDRAIHKEAFTADGGYAAPLLWYHGLVNNISVADECAHACEGYQHRKPLLMLVASNDPIAIPGAQLDMTRQYAPDLAVKEPPPGHWVMLEAKDAVNKELRDFFEKFA</sequence>
<proteinExistence type="predicted"/>
<dbReference type="Proteomes" id="UP001161757">
    <property type="component" value="Unassembled WGS sequence"/>
</dbReference>
<dbReference type="EMBL" id="JAJGCB010000031">
    <property type="protein sequence ID" value="KAJ8986776.1"/>
    <property type="molecule type" value="Genomic_DNA"/>
</dbReference>
<evidence type="ECO:0008006" key="3">
    <source>
        <dbReference type="Google" id="ProtNLM"/>
    </source>
</evidence>
<protein>
    <recommendedName>
        <fullName evidence="3">AB hydrolase-1 domain-containing protein</fullName>
    </recommendedName>
</protein>
<reference evidence="1" key="1">
    <citation type="submission" date="2023-01" db="EMBL/GenBank/DDBJ databases">
        <title>Exophiala dermititidis isolated from Cystic Fibrosis Patient.</title>
        <authorList>
            <person name="Kurbessoian T."/>
            <person name="Crocker A."/>
            <person name="Murante D."/>
            <person name="Hogan D.A."/>
            <person name="Stajich J.E."/>
        </authorList>
    </citation>
    <scope>NUCLEOTIDE SEQUENCE</scope>
    <source>
        <strain evidence="1">Ex8</strain>
    </source>
</reference>
<comment type="caution">
    <text evidence="1">The sequence shown here is derived from an EMBL/GenBank/DDBJ whole genome shotgun (WGS) entry which is preliminary data.</text>
</comment>
<organism evidence="1 2">
    <name type="scientific">Exophiala dermatitidis</name>
    <name type="common">Black yeast-like fungus</name>
    <name type="synonym">Wangiella dermatitidis</name>
    <dbReference type="NCBI Taxonomy" id="5970"/>
    <lineage>
        <taxon>Eukaryota</taxon>
        <taxon>Fungi</taxon>
        <taxon>Dikarya</taxon>
        <taxon>Ascomycota</taxon>
        <taxon>Pezizomycotina</taxon>
        <taxon>Eurotiomycetes</taxon>
        <taxon>Chaetothyriomycetidae</taxon>
        <taxon>Chaetothyriales</taxon>
        <taxon>Herpotrichiellaceae</taxon>
        <taxon>Exophiala</taxon>
    </lineage>
</organism>